<feature type="compositionally biased region" description="Low complexity" evidence="1">
    <location>
        <begin position="196"/>
        <end position="206"/>
    </location>
</feature>
<dbReference type="PANTHER" id="PTHR46741:SF2">
    <property type="entry name" value="RIBOSOMAL PROTEIN L34AE"/>
    <property type="match status" value="1"/>
</dbReference>
<keyword evidence="3" id="KW-1185">Reference proteome</keyword>
<feature type="compositionally biased region" description="Basic and acidic residues" evidence="1">
    <location>
        <begin position="1"/>
        <end position="10"/>
    </location>
</feature>
<protein>
    <recommendedName>
        <fullName evidence="4">Ribosomal protein L34Ae</fullName>
    </recommendedName>
</protein>
<evidence type="ECO:0000313" key="2">
    <source>
        <dbReference type="EMBL" id="EPS68933.1"/>
    </source>
</evidence>
<dbReference type="OrthoDB" id="772197at2759"/>
<gene>
    <name evidence="2" type="ORF">M569_05836</name>
</gene>
<comment type="caution">
    <text evidence="2">The sequence shown here is derived from an EMBL/GenBank/DDBJ whole genome shotgun (WGS) entry which is preliminary data.</text>
</comment>
<feature type="compositionally biased region" description="Low complexity" evidence="1">
    <location>
        <begin position="41"/>
        <end position="53"/>
    </location>
</feature>
<sequence length="501" mass="58671">DSWELDDRISWDSSSESDSAASWDVESSVEEKQAVVENPFSESNSPTVFSSSSSEEEEEEEEDYDCDTSEITTTTSDNQRTESSELESLWEHQDLIEQLKMEMKKVRATGLPTILEEEESESLKALEDLRPWKMDEFGRGDCSSSSSSMGEVHKFYRSYRERMRKFDVMNYQKMYAIGFLQLKDPLKTMSATQKQSTSSSSSSSSSIFRRNRIHGADPRTKKFMAELQSDLETIYVGQMCLSWEFLHWQYQKALDLLSCRDGDGDGQPAAAQRRRRRSSHYNEVAGEFQQFQVLLQRFVEDEPFRPPRLQNYVENRCVFRNLLQVPVIREDNFKDRRKNWSRDSSDEYAITGEMLVAILEESIRIFWQFVRADPDSASIRSIIGNNRRNIPDEEQQDHRRLLLDAIKIIRKKEKKLKEVLRSDACILKKLRRRWGREDDEECSDDPVLCFFSQVDMKLVARVLNMSRITMEQLIWCHSKLSKITFSHRKIHIEPSFLLFPC</sequence>
<dbReference type="AlphaFoldDB" id="S8DZZ8"/>
<dbReference type="PANTHER" id="PTHR46741">
    <property type="entry name" value="OS09G0413600 PROTEIN"/>
    <property type="match status" value="1"/>
</dbReference>
<evidence type="ECO:0000256" key="1">
    <source>
        <dbReference type="SAM" id="MobiDB-lite"/>
    </source>
</evidence>
<feature type="compositionally biased region" description="Acidic residues" evidence="1">
    <location>
        <begin position="54"/>
        <end position="68"/>
    </location>
</feature>
<proteinExistence type="predicted"/>
<reference evidence="2 3" key="1">
    <citation type="journal article" date="2013" name="BMC Genomics">
        <title>The miniature genome of a carnivorous plant Genlisea aurea contains a low number of genes and short non-coding sequences.</title>
        <authorList>
            <person name="Leushkin E.V."/>
            <person name="Sutormin R.A."/>
            <person name="Nabieva E.R."/>
            <person name="Penin A.A."/>
            <person name="Kondrashov A.S."/>
            <person name="Logacheva M.D."/>
        </authorList>
    </citation>
    <scope>NUCLEOTIDE SEQUENCE [LARGE SCALE GENOMIC DNA]</scope>
</reference>
<feature type="compositionally biased region" description="Low complexity" evidence="1">
    <location>
        <begin position="11"/>
        <end position="26"/>
    </location>
</feature>
<dbReference type="Pfam" id="PF07891">
    <property type="entry name" value="DUF1666"/>
    <property type="match status" value="1"/>
</dbReference>
<feature type="region of interest" description="Disordered" evidence="1">
    <location>
        <begin position="1"/>
        <end position="87"/>
    </location>
</feature>
<dbReference type="InterPro" id="IPR012870">
    <property type="entry name" value="DUF1666"/>
</dbReference>
<evidence type="ECO:0000313" key="3">
    <source>
        <dbReference type="Proteomes" id="UP000015453"/>
    </source>
</evidence>
<feature type="non-terminal residue" evidence="2">
    <location>
        <position position="1"/>
    </location>
</feature>
<dbReference type="Proteomes" id="UP000015453">
    <property type="component" value="Unassembled WGS sequence"/>
</dbReference>
<accession>S8DZZ8</accession>
<organism evidence="2 3">
    <name type="scientific">Genlisea aurea</name>
    <dbReference type="NCBI Taxonomy" id="192259"/>
    <lineage>
        <taxon>Eukaryota</taxon>
        <taxon>Viridiplantae</taxon>
        <taxon>Streptophyta</taxon>
        <taxon>Embryophyta</taxon>
        <taxon>Tracheophyta</taxon>
        <taxon>Spermatophyta</taxon>
        <taxon>Magnoliopsida</taxon>
        <taxon>eudicotyledons</taxon>
        <taxon>Gunneridae</taxon>
        <taxon>Pentapetalae</taxon>
        <taxon>asterids</taxon>
        <taxon>lamiids</taxon>
        <taxon>Lamiales</taxon>
        <taxon>Lentibulariaceae</taxon>
        <taxon>Genlisea</taxon>
    </lineage>
</organism>
<evidence type="ECO:0008006" key="4">
    <source>
        <dbReference type="Google" id="ProtNLM"/>
    </source>
</evidence>
<feature type="region of interest" description="Disordered" evidence="1">
    <location>
        <begin position="190"/>
        <end position="211"/>
    </location>
</feature>
<feature type="compositionally biased region" description="Polar residues" evidence="1">
    <location>
        <begin position="69"/>
        <end position="78"/>
    </location>
</feature>
<dbReference type="EMBL" id="AUSU01002365">
    <property type="protein sequence ID" value="EPS68933.1"/>
    <property type="molecule type" value="Genomic_DNA"/>
</dbReference>
<name>S8DZZ8_9LAMI</name>